<feature type="transmembrane region" description="Helical" evidence="1">
    <location>
        <begin position="140"/>
        <end position="157"/>
    </location>
</feature>
<keyword evidence="3" id="KW-1185">Reference proteome</keyword>
<dbReference type="AlphaFoldDB" id="A0A2K1PXT9"/>
<comment type="caution">
    <text evidence="2">The sequence shown here is derived from an EMBL/GenBank/DDBJ whole genome shotgun (WGS) entry which is preliminary data.</text>
</comment>
<gene>
    <name evidence="2" type="ORF">Lysil_1784</name>
</gene>
<evidence type="ECO:0000256" key="1">
    <source>
        <dbReference type="SAM" id="Phobius"/>
    </source>
</evidence>
<feature type="transmembrane region" description="Helical" evidence="1">
    <location>
        <begin position="113"/>
        <end position="134"/>
    </location>
</feature>
<feature type="transmembrane region" description="Helical" evidence="1">
    <location>
        <begin position="80"/>
        <end position="101"/>
    </location>
</feature>
<proteinExistence type="predicted"/>
<keyword evidence="1" id="KW-1133">Transmembrane helix</keyword>
<dbReference type="EMBL" id="NPZB01000002">
    <property type="protein sequence ID" value="PNS07608.1"/>
    <property type="molecule type" value="Genomic_DNA"/>
</dbReference>
<reference evidence="2 3" key="1">
    <citation type="submission" date="2017-08" db="EMBL/GenBank/DDBJ databases">
        <title>Lysobacter sylvestris genome.</title>
        <authorList>
            <person name="Zhang D.-C."/>
            <person name="Albuquerque L."/>
            <person name="Franca L."/>
            <person name="Froufe H.J.C."/>
            <person name="Barroso C."/>
            <person name="Egas C."/>
            <person name="Da Costa M."/>
            <person name="Margesin R."/>
        </authorList>
    </citation>
    <scope>NUCLEOTIDE SEQUENCE [LARGE SCALE GENOMIC DNA]</scope>
    <source>
        <strain evidence="2 3">AM20-91</strain>
    </source>
</reference>
<dbReference type="OrthoDB" id="121772at2"/>
<dbReference type="Proteomes" id="UP000236220">
    <property type="component" value="Unassembled WGS sequence"/>
</dbReference>
<accession>A0A2K1PXT9</accession>
<dbReference type="Pfam" id="PF09900">
    <property type="entry name" value="DUF2127"/>
    <property type="match status" value="1"/>
</dbReference>
<evidence type="ECO:0000313" key="2">
    <source>
        <dbReference type="EMBL" id="PNS07608.1"/>
    </source>
</evidence>
<organism evidence="2 3">
    <name type="scientific">Solilutibacter silvestris</name>
    <dbReference type="NCBI Taxonomy" id="1645665"/>
    <lineage>
        <taxon>Bacteria</taxon>
        <taxon>Pseudomonadati</taxon>
        <taxon>Pseudomonadota</taxon>
        <taxon>Gammaproteobacteria</taxon>
        <taxon>Lysobacterales</taxon>
        <taxon>Lysobacteraceae</taxon>
        <taxon>Solilutibacter</taxon>
    </lineage>
</organism>
<evidence type="ECO:0008006" key="4">
    <source>
        <dbReference type="Google" id="ProtNLM"/>
    </source>
</evidence>
<keyword evidence="1" id="KW-0812">Transmembrane</keyword>
<name>A0A2K1PXT9_9GAMM</name>
<dbReference type="RefSeq" id="WP_103075296.1">
    <property type="nucleotide sequence ID" value="NZ_NPZB01000002.1"/>
</dbReference>
<protein>
    <recommendedName>
        <fullName evidence="4">DUF2127 domain-containing protein</fullName>
    </recommendedName>
</protein>
<sequence length="174" mass="19328">MDLQTRATSTDDAPYNPDPRAHPGLHIIAIFEVVKGLLGLVAASGMAISGPDPIRHFVWILIRRFNLDPRHGIAAWVDQIVSPTGVHIAVVVAFGYGVLHVAEGWGLWRDRAWASWLGCIGVAMYLPFDVYALYRHPLHWLAWGVVALNLVILYVLARDLVKRHRHPPVVPAAD</sequence>
<dbReference type="InterPro" id="IPR021125">
    <property type="entry name" value="DUF2127"/>
</dbReference>
<evidence type="ECO:0000313" key="3">
    <source>
        <dbReference type="Proteomes" id="UP000236220"/>
    </source>
</evidence>
<keyword evidence="1" id="KW-0472">Membrane</keyword>